<evidence type="ECO:0000313" key="1">
    <source>
        <dbReference type="EMBL" id="KKL51308.1"/>
    </source>
</evidence>
<dbReference type="EMBL" id="LAZR01032296">
    <property type="protein sequence ID" value="KKL51308.1"/>
    <property type="molecule type" value="Genomic_DNA"/>
</dbReference>
<comment type="caution">
    <text evidence="1">The sequence shown here is derived from an EMBL/GenBank/DDBJ whole genome shotgun (WGS) entry which is preliminary data.</text>
</comment>
<dbReference type="Pfam" id="PF13481">
    <property type="entry name" value="AAA_25"/>
    <property type="match status" value="1"/>
</dbReference>
<reference evidence="1" key="1">
    <citation type="journal article" date="2015" name="Nature">
        <title>Complex archaea that bridge the gap between prokaryotes and eukaryotes.</title>
        <authorList>
            <person name="Spang A."/>
            <person name="Saw J.H."/>
            <person name="Jorgensen S.L."/>
            <person name="Zaremba-Niedzwiedzka K."/>
            <person name="Martijn J."/>
            <person name="Lind A.E."/>
            <person name="van Eijk R."/>
            <person name="Schleper C."/>
            <person name="Guy L."/>
            <person name="Ettema T.J."/>
        </authorList>
    </citation>
    <scope>NUCLEOTIDE SEQUENCE</scope>
</reference>
<gene>
    <name evidence="1" type="ORF">LCGC14_2296800</name>
</gene>
<sequence length="252" mass="28722">MEIHDVSEYVTWNIPRPEFYIQDILPKQGVMLLYGEPKVKKSWLAQFMAFCVSLGEPCIGFSTTQARTFLGNFEISAHAQAWRLKDMAEHFTLQEQMLYEGTHVLMYLNETEQFNQFRALMRVLLPKVIVLDCLAMCFSGDENNGEQMAQFIGNMATLKEELDCSLIIVHHSNKNQLASSSVDRARGHSRLTGWVDSLVYMVSQPSGVQLQIKARQATREIPNINIQFHDYIWTLRGAQTATVTQTPAVVTE</sequence>
<name>A0A0F9CPN9_9ZZZZ</name>
<protein>
    <recommendedName>
        <fullName evidence="2">AAA+ ATPase domain-containing protein</fullName>
    </recommendedName>
</protein>
<evidence type="ECO:0008006" key="2">
    <source>
        <dbReference type="Google" id="ProtNLM"/>
    </source>
</evidence>
<proteinExistence type="predicted"/>
<dbReference type="InterPro" id="IPR027417">
    <property type="entry name" value="P-loop_NTPase"/>
</dbReference>
<accession>A0A0F9CPN9</accession>
<organism evidence="1">
    <name type="scientific">marine sediment metagenome</name>
    <dbReference type="NCBI Taxonomy" id="412755"/>
    <lineage>
        <taxon>unclassified sequences</taxon>
        <taxon>metagenomes</taxon>
        <taxon>ecological metagenomes</taxon>
    </lineage>
</organism>
<dbReference type="Gene3D" id="3.40.50.300">
    <property type="entry name" value="P-loop containing nucleotide triphosphate hydrolases"/>
    <property type="match status" value="1"/>
</dbReference>
<dbReference type="AlphaFoldDB" id="A0A0F9CPN9"/>
<dbReference type="SUPFAM" id="SSF52540">
    <property type="entry name" value="P-loop containing nucleoside triphosphate hydrolases"/>
    <property type="match status" value="1"/>
</dbReference>